<protein>
    <recommendedName>
        <fullName evidence="2">Thiol:disulfide interchange protein DsbD N-terminal domain-containing protein</fullName>
    </recommendedName>
</protein>
<keyword evidence="1" id="KW-0732">Signal</keyword>
<dbReference type="InterPro" id="IPR028250">
    <property type="entry name" value="DsbDN"/>
</dbReference>
<dbReference type="Pfam" id="PF11412">
    <property type="entry name" value="DsbD_N"/>
    <property type="match status" value="1"/>
</dbReference>
<reference evidence="3 4" key="1">
    <citation type="submission" date="2019-02" db="EMBL/GenBank/DDBJ databases">
        <title>Hansschlegelia quercus sp. nov., a novel methylotrophic bacterium from buds of oak (Quercus robur L.).</title>
        <authorList>
            <person name="Agafonova N.V."/>
            <person name="Kaparullina E.N."/>
            <person name="Grouzdev D.S."/>
            <person name="Doronina N.V."/>
        </authorList>
    </citation>
    <scope>NUCLEOTIDE SEQUENCE [LARGE SCALE GENOMIC DNA]</scope>
    <source>
        <strain evidence="3 4">Dub</strain>
    </source>
</reference>
<feature type="signal peptide" evidence="1">
    <location>
        <begin position="1"/>
        <end position="21"/>
    </location>
</feature>
<evidence type="ECO:0000259" key="2">
    <source>
        <dbReference type="Pfam" id="PF11412"/>
    </source>
</evidence>
<proteinExistence type="predicted"/>
<dbReference type="Proteomes" id="UP000291613">
    <property type="component" value="Unassembled WGS sequence"/>
</dbReference>
<gene>
    <name evidence="3" type="ORF">EYR15_13315</name>
</gene>
<sequence length="277" mass="28537">MVRFCALSWLMLAAALVPAAAEPVSPWVEETSSKIRLVDAGPGPAKAERLAGIEIALGEGWKTYWRQPGATGVPPRFDFSGSENVAAAEVAFPTPERQADEEGVTNVYHHGVVLPVIVRAKDPAAPVILRLVADYGVCEKICVPVRAETTLTLKATGAAAGSTAEAVRAALAGTPKQVSLGASGPLAIRSVAKVGLEALEIVATAPAGMTAVLFAEAGDGSYAPSPDLPQRRGDGALVFRMALDEAQPPASGLRLTLAAAEDAIESAVSLDEIASRP</sequence>
<evidence type="ECO:0000256" key="1">
    <source>
        <dbReference type="SAM" id="SignalP"/>
    </source>
</evidence>
<dbReference type="EMBL" id="SIUB01000006">
    <property type="protein sequence ID" value="TBN51868.1"/>
    <property type="molecule type" value="Genomic_DNA"/>
</dbReference>
<keyword evidence="4" id="KW-1185">Reference proteome</keyword>
<organism evidence="3 4">
    <name type="scientific">Hansschlegelia quercus</name>
    <dbReference type="NCBI Taxonomy" id="2528245"/>
    <lineage>
        <taxon>Bacteria</taxon>
        <taxon>Pseudomonadati</taxon>
        <taxon>Pseudomonadota</taxon>
        <taxon>Alphaproteobacteria</taxon>
        <taxon>Hyphomicrobiales</taxon>
        <taxon>Methylopilaceae</taxon>
        <taxon>Hansschlegelia</taxon>
    </lineage>
</organism>
<name>A0A4Q9GME1_9HYPH</name>
<dbReference type="RefSeq" id="WP_131004031.1">
    <property type="nucleotide sequence ID" value="NZ_JBHSZR010000001.1"/>
</dbReference>
<comment type="caution">
    <text evidence="3">The sequence shown here is derived from an EMBL/GenBank/DDBJ whole genome shotgun (WGS) entry which is preliminary data.</text>
</comment>
<evidence type="ECO:0000313" key="4">
    <source>
        <dbReference type="Proteomes" id="UP000291613"/>
    </source>
</evidence>
<dbReference type="AlphaFoldDB" id="A0A4Q9GME1"/>
<evidence type="ECO:0000313" key="3">
    <source>
        <dbReference type="EMBL" id="TBN51868.1"/>
    </source>
</evidence>
<feature type="chain" id="PRO_5020719565" description="Thiol:disulfide interchange protein DsbD N-terminal domain-containing protein" evidence="1">
    <location>
        <begin position="22"/>
        <end position="277"/>
    </location>
</feature>
<accession>A0A4Q9GME1</accession>
<feature type="domain" description="Thiol:disulfide interchange protein DsbD N-terminal" evidence="2">
    <location>
        <begin position="47"/>
        <end position="152"/>
    </location>
</feature>
<dbReference type="OrthoDB" id="9811036at2"/>